<dbReference type="InterPro" id="IPR013783">
    <property type="entry name" value="Ig-like_fold"/>
</dbReference>
<dbReference type="InterPro" id="IPR047589">
    <property type="entry name" value="DUF11_rpt"/>
</dbReference>
<dbReference type="InterPro" id="IPR008969">
    <property type="entry name" value="CarboxyPept-like_regulatory"/>
</dbReference>
<dbReference type="NCBIfam" id="TIGR01451">
    <property type="entry name" value="B_ant_repeat"/>
    <property type="match status" value="3"/>
</dbReference>
<dbReference type="Proteomes" id="UP000831817">
    <property type="component" value="Chromosome"/>
</dbReference>
<dbReference type="GeneID" id="71964867"/>
<dbReference type="Gene3D" id="2.60.40.10">
    <property type="entry name" value="Immunoglobulins"/>
    <property type="match status" value="1"/>
</dbReference>
<evidence type="ECO:0000313" key="2">
    <source>
        <dbReference type="EMBL" id="BDH78981.1"/>
    </source>
</evidence>
<dbReference type="PANTHER" id="PTHR34819:SF3">
    <property type="entry name" value="CELL SURFACE PROTEIN"/>
    <property type="match status" value="1"/>
</dbReference>
<feature type="domain" description="DUF11" evidence="1">
    <location>
        <begin position="481"/>
        <end position="594"/>
    </location>
</feature>
<feature type="domain" description="DUF11" evidence="1">
    <location>
        <begin position="601"/>
        <end position="684"/>
    </location>
</feature>
<gene>
    <name evidence="2" type="ORF">MTTB_03600</name>
</gene>
<keyword evidence="3" id="KW-1185">Reference proteome</keyword>
<feature type="domain" description="DUF11" evidence="1">
    <location>
        <begin position="361"/>
        <end position="474"/>
    </location>
</feature>
<evidence type="ECO:0000259" key="1">
    <source>
        <dbReference type="Pfam" id="PF01345"/>
    </source>
</evidence>
<evidence type="ECO:0000313" key="3">
    <source>
        <dbReference type="Proteomes" id="UP000831817"/>
    </source>
</evidence>
<dbReference type="InterPro" id="IPR051172">
    <property type="entry name" value="Chlamydia_OmcB"/>
</dbReference>
<dbReference type="Gene3D" id="2.60.40.3080">
    <property type="match status" value="1"/>
</dbReference>
<reference evidence="2 3" key="1">
    <citation type="submission" date="2022-04" db="EMBL/GenBank/DDBJ databases">
        <title>Complete genome of Methanothermobacter tenebrarum strain RMAS.</title>
        <authorList>
            <person name="Nakamura K."/>
            <person name="Oshima K."/>
            <person name="Hattori M."/>
            <person name="Kamagata Y."/>
            <person name="Takamizawa K."/>
        </authorList>
    </citation>
    <scope>NUCLEOTIDE SEQUENCE [LARGE SCALE GENOMIC DNA]</scope>
    <source>
        <strain evidence="2 3">RMAS</strain>
    </source>
</reference>
<dbReference type="Gene3D" id="2.60.40.1120">
    <property type="entry name" value="Carboxypeptidase-like, regulatory domain"/>
    <property type="match status" value="1"/>
</dbReference>
<dbReference type="EMBL" id="AP025698">
    <property type="protein sequence ID" value="BDH78981.1"/>
    <property type="molecule type" value="Genomic_DNA"/>
</dbReference>
<accession>A0ABN6PED0</accession>
<dbReference type="PANTHER" id="PTHR34819">
    <property type="entry name" value="LARGE CYSTEINE-RICH PERIPLASMIC PROTEIN OMCB"/>
    <property type="match status" value="1"/>
</dbReference>
<dbReference type="InterPro" id="IPR001434">
    <property type="entry name" value="OmcB-like_DUF11"/>
</dbReference>
<dbReference type="RefSeq" id="WP_248564837.1">
    <property type="nucleotide sequence ID" value="NZ_AP025698.1"/>
</dbReference>
<name>A0ABN6PED0_9EURY</name>
<protein>
    <recommendedName>
        <fullName evidence="1">DUF11 domain-containing protein</fullName>
    </recommendedName>
</protein>
<dbReference type="Pfam" id="PF01345">
    <property type="entry name" value="DUF11"/>
    <property type="match status" value="3"/>
</dbReference>
<organism evidence="2 3">
    <name type="scientific">Methanothermobacter tenebrarum</name>
    <dbReference type="NCBI Taxonomy" id="680118"/>
    <lineage>
        <taxon>Archaea</taxon>
        <taxon>Methanobacteriati</taxon>
        <taxon>Methanobacteriota</taxon>
        <taxon>Methanomada group</taxon>
        <taxon>Methanobacteria</taxon>
        <taxon>Methanobacteriales</taxon>
        <taxon>Methanobacteriaceae</taxon>
        <taxon>Methanothermobacter</taxon>
    </lineage>
</organism>
<proteinExistence type="predicted"/>
<dbReference type="SUPFAM" id="SSF49464">
    <property type="entry name" value="Carboxypeptidase regulatory domain-like"/>
    <property type="match status" value="1"/>
</dbReference>
<sequence length="685" mass="72632">MKNIRKLAIIVSLLLIFLAIGTASAADDTPNTFINGTVTCCNSTEPIQGATVDVKSPTGSSIASNITGPDGTYNISFYSEDNTLIVSAIAPGHIIPTETINLDETRSAEVNFKLGTLTLTKGSWDTIGLDHNNPGTGPNQYLIQVRITNNALTTATNVTANLTWTTTNLYIDLAPGETPIKNLGDILAGATVDVFYLIEIQRTSLAYGASRNYTVTAAGTNTGTPDTITGTLYVEGLMSQNRNRIISITASNNTPAIGDIIAITMTSATASRYDIVNLPLAYDPRILQPLNVTTTYGTNTNNNIRLDSPGKTNFVSVWYFKVIGTGTTQLYGIITDQSGQSFHYNADYGTNVTITAEELADLGIIKVVNNTAPNLNELVNFTITITNYGPNNATGVIVEDLLPTGLLFQTATASKGTYTPANGTWNVGTLNYLETATLNIIARITQTGTIINRANVTSDITDPNPVNNNATATLNSPPASDLAIAKTVDKTEPYIGENILYTITVYNAGPDNNTGVVVTDLMPAGLQFLSYTASHGTYDNNTDTWTIGNLQAFETATLNILVRATTSGTFLNRASVTGDAYDPFTGDNNATSTLTALPVTDIKVEKTANQTTVNYLDTVKFTITVTNIGPDDSTGVTVVDLLPPGLELVSATTSLGIYTPINGGVWIIGSLAKDASATLEITARL</sequence>